<dbReference type="PANTHER" id="PTHR33392:SF6">
    <property type="entry name" value="POLYISOPRENYL-TEICHOIC ACID--PEPTIDOGLYCAN TEICHOIC ACID TRANSFERASE TAGU"/>
    <property type="match status" value="1"/>
</dbReference>
<dbReference type="InterPro" id="IPR004474">
    <property type="entry name" value="LytR_CpsA_psr"/>
</dbReference>
<gene>
    <name evidence="4" type="ORF">GCM10010517_33400</name>
</gene>
<keyword evidence="2" id="KW-0472">Membrane</keyword>
<name>A0ABN3VY32_9ACTN</name>
<evidence type="ECO:0000256" key="2">
    <source>
        <dbReference type="SAM" id="Phobius"/>
    </source>
</evidence>
<protein>
    <recommendedName>
        <fullName evidence="3">Cell envelope-related transcriptional attenuator domain-containing protein</fullName>
    </recommendedName>
</protein>
<feature type="transmembrane region" description="Helical" evidence="2">
    <location>
        <begin position="42"/>
        <end position="64"/>
    </location>
</feature>
<comment type="similarity">
    <text evidence="1">Belongs to the LytR/CpsA/Psr (LCP) family.</text>
</comment>
<comment type="caution">
    <text evidence="4">The sequence shown here is derived from an EMBL/GenBank/DDBJ whole genome shotgun (WGS) entry which is preliminary data.</text>
</comment>
<keyword evidence="2" id="KW-0812">Transmembrane</keyword>
<feature type="domain" description="Cell envelope-related transcriptional attenuator" evidence="3">
    <location>
        <begin position="110"/>
        <end position="263"/>
    </location>
</feature>
<dbReference type="Pfam" id="PF03816">
    <property type="entry name" value="LytR_cpsA_psr"/>
    <property type="match status" value="1"/>
</dbReference>
<dbReference type="InterPro" id="IPR050922">
    <property type="entry name" value="LytR/CpsA/Psr_CW_biosynth"/>
</dbReference>
<dbReference type="Proteomes" id="UP001500831">
    <property type="component" value="Unassembled WGS sequence"/>
</dbReference>
<sequence length="345" mass="37301">MLRDLGRDLEHEPPATLAHQRRRLLDAPARPRWRPLRAVRGWTALALAAGVTAAVAVVPTVVVLGGRQSVPAPAGDRPDKPSKALNVLVVGTDSQAGTPRLRHPDRGVLSDTMILLHLSADRKKVQVVNIPRDSIVKLPACESADGKTVPARTDMINAAFRTGGLSCAWKAVESTTKVRVDHAIEIEFSGLEDMVDALGGVEVTLAAPVDDRKSKLKLPAGKHLLNGEQAVGYVRLRNYGDGSDLQRIRRQQRFMNAMVKKAAERLADPTWLPGFLGAVTASVKTDKGLDARTMYTIARGFKGTEPGSVTFTTVPTRPHPNDPNRLQWDAPAAERLFAALRSDAG</sequence>
<dbReference type="EMBL" id="BAAAVI010000021">
    <property type="protein sequence ID" value="GAA2872936.1"/>
    <property type="molecule type" value="Genomic_DNA"/>
</dbReference>
<proteinExistence type="inferred from homology"/>
<evidence type="ECO:0000313" key="5">
    <source>
        <dbReference type="Proteomes" id="UP001500831"/>
    </source>
</evidence>
<organism evidence="4 5">
    <name type="scientific">Streptosporangium fragile</name>
    <dbReference type="NCBI Taxonomy" id="46186"/>
    <lineage>
        <taxon>Bacteria</taxon>
        <taxon>Bacillati</taxon>
        <taxon>Actinomycetota</taxon>
        <taxon>Actinomycetes</taxon>
        <taxon>Streptosporangiales</taxon>
        <taxon>Streptosporangiaceae</taxon>
        <taxon>Streptosporangium</taxon>
    </lineage>
</organism>
<keyword evidence="2" id="KW-1133">Transmembrane helix</keyword>
<dbReference type="PANTHER" id="PTHR33392">
    <property type="entry name" value="POLYISOPRENYL-TEICHOIC ACID--PEPTIDOGLYCAN TEICHOIC ACID TRANSFERASE TAGU"/>
    <property type="match status" value="1"/>
</dbReference>
<evidence type="ECO:0000259" key="3">
    <source>
        <dbReference type="Pfam" id="PF03816"/>
    </source>
</evidence>
<evidence type="ECO:0000313" key="4">
    <source>
        <dbReference type="EMBL" id="GAA2872936.1"/>
    </source>
</evidence>
<evidence type="ECO:0000256" key="1">
    <source>
        <dbReference type="ARBA" id="ARBA00006068"/>
    </source>
</evidence>
<keyword evidence="5" id="KW-1185">Reference proteome</keyword>
<accession>A0ABN3VY32</accession>
<reference evidence="4 5" key="1">
    <citation type="journal article" date="2019" name="Int. J. Syst. Evol. Microbiol.">
        <title>The Global Catalogue of Microorganisms (GCM) 10K type strain sequencing project: providing services to taxonomists for standard genome sequencing and annotation.</title>
        <authorList>
            <consortium name="The Broad Institute Genomics Platform"/>
            <consortium name="The Broad Institute Genome Sequencing Center for Infectious Disease"/>
            <person name="Wu L."/>
            <person name="Ma J."/>
        </authorList>
    </citation>
    <scope>NUCLEOTIDE SEQUENCE [LARGE SCALE GENOMIC DNA]</scope>
    <source>
        <strain evidence="4 5">JCM 6242</strain>
    </source>
</reference>
<dbReference type="NCBIfam" id="TIGR00350">
    <property type="entry name" value="lytR_cpsA_psr"/>
    <property type="match status" value="1"/>
</dbReference>
<dbReference type="Gene3D" id="3.40.630.190">
    <property type="entry name" value="LCP protein"/>
    <property type="match status" value="1"/>
</dbReference>